<evidence type="ECO:0000256" key="1">
    <source>
        <dbReference type="SAM" id="Coils"/>
    </source>
</evidence>
<protein>
    <recommendedName>
        <fullName evidence="4">SHOCT domain-containing protein</fullName>
    </recommendedName>
</protein>
<dbReference type="EMBL" id="PXNP01000077">
    <property type="protein sequence ID" value="PSF07039.1"/>
    <property type="molecule type" value="Genomic_DNA"/>
</dbReference>
<sequence length="229" mass="25535">MIAALDSNCIETLGEIMKGLFIALLVILISGCSTHKSPLQSNDKFIFVTSDEEAVFQAAYDAMLEGRKESPIADINGPIRGYSLTRKWGLDYWTSMIRVFPAEGITNSGDVVRGYYPEVSGEGTLIIRGPSMDERIYEAALEKFEAVGTRVGVVKVERGDYLLERDAFRLHEKASLRDGGTIKIEGLDSLNSETSSIEDRLQELEDLRSKNLITEDEYKNARSQILEDI</sequence>
<evidence type="ECO:0000313" key="3">
    <source>
        <dbReference type="Proteomes" id="UP000239866"/>
    </source>
</evidence>
<dbReference type="AlphaFoldDB" id="A0A2T1KA74"/>
<evidence type="ECO:0000313" key="2">
    <source>
        <dbReference type="EMBL" id="PSF07039.1"/>
    </source>
</evidence>
<organism evidence="2 3">
    <name type="scientific">Marinobacter fuscus</name>
    <dbReference type="NCBI Taxonomy" id="2109942"/>
    <lineage>
        <taxon>Bacteria</taxon>
        <taxon>Pseudomonadati</taxon>
        <taxon>Pseudomonadota</taxon>
        <taxon>Gammaproteobacteria</taxon>
        <taxon>Pseudomonadales</taxon>
        <taxon>Marinobacteraceae</taxon>
        <taxon>Marinobacter</taxon>
    </lineage>
</organism>
<accession>A0A2T1KA74</accession>
<keyword evidence="3" id="KW-1185">Reference proteome</keyword>
<feature type="coiled-coil region" evidence="1">
    <location>
        <begin position="187"/>
        <end position="224"/>
    </location>
</feature>
<proteinExistence type="predicted"/>
<dbReference type="Proteomes" id="UP000239866">
    <property type="component" value="Unassembled WGS sequence"/>
</dbReference>
<reference evidence="2 3" key="1">
    <citation type="submission" date="2018-03" db="EMBL/GenBank/DDBJ databases">
        <title>Marinobacter brunus sp. nov., a marine bacterium of Gamma-proteobacteria isolated from the surface seawater of the South China Sea.</title>
        <authorList>
            <person name="Cheng H."/>
            <person name="Wu Y.-H."/>
            <person name="Xamxidin M."/>
            <person name="Xu X.-W."/>
        </authorList>
    </citation>
    <scope>NUCLEOTIDE SEQUENCE [LARGE SCALE GENOMIC DNA]</scope>
    <source>
        <strain evidence="2 3">NH169-3</strain>
    </source>
</reference>
<name>A0A2T1KA74_9GAMM</name>
<evidence type="ECO:0008006" key="4">
    <source>
        <dbReference type="Google" id="ProtNLM"/>
    </source>
</evidence>
<gene>
    <name evidence="2" type="ORF">C7H09_10755</name>
</gene>
<keyword evidence="1" id="KW-0175">Coiled coil</keyword>
<comment type="caution">
    <text evidence="2">The sequence shown here is derived from an EMBL/GenBank/DDBJ whole genome shotgun (WGS) entry which is preliminary data.</text>
</comment>